<dbReference type="RefSeq" id="WP_034634912.1">
    <property type="nucleotide sequence ID" value="NZ_CBCSJC010000002.1"/>
</dbReference>
<accession>A0A073K435</accession>
<dbReference type="OrthoDB" id="9782629at2"/>
<dbReference type="Pfam" id="PF00881">
    <property type="entry name" value="Nitroreductase"/>
    <property type="match status" value="1"/>
</dbReference>
<dbReference type="InterPro" id="IPR000415">
    <property type="entry name" value="Nitroreductase-like"/>
</dbReference>
<evidence type="ECO:0000256" key="1">
    <source>
        <dbReference type="ARBA" id="ARBA00007118"/>
    </source>
</evidence>
<organism evidence="4 5">
    <name type="scientific">Bacillus manliponensis</name>
    <dbReference type="NCBI Taxonomy" id="574376"/>
    <lineage>
        <taxon>Bacteria</taxon>
        <taxon>Bacillati</taxon>
        <taxon>Bacillota</taxon>
        <taxon>Bacilli</taxon>
        <taxon>Bacillales</taxon>
        <taxon>Bacillaceae</taxon>
        <taxon>Bacillus</taxon>
        <taxon>Bacillus cereus group</taxon>
    </lineage>
</organism>
<evidence type="ECO:0000313" key="4">
    <source>
        <dbReference type="EMBL" id="KEK21260.1"/>
    </source>
</evidence>
<comment type="caution">
    <text evidence="4">The sequence shown here is derived from an EMBL/GenBank/DDBJ whole genome shotgun (WGS) entry which is preliminary data.</text>
</comment>
<reference evidence="4 5" key="1">
    <citation type="submission" date="2014-06" db="EMBL/GenBank/DDBJ databases">
        <title>Draft genome sequence of Bacillus manliponensis JCM 15802 (MCCC 1A00708).</title>
        <authorList>
            <person name="Lai Q."/>
            <person name="Liu Y."/>
            <person name="Shao Z."/>
        </authorList>
    </citation>
    <scope>NUCLEOTIDE SEQUENCE [LARGE SCALE GENOMIC DNA]</scope>
    <source>
        <strain evidence="4 5">JCM 15802</strain>
    </source>
</reference>
<name>A0A073K435_9BACI</name>
<comment type="similarity">
    <text evidence="1">Belongs to the nitroreductase family.</text>
</comment>
<keyword evidence="5" id="KW-1185">Reference proteome</keyword>
<dbReference type="PANTHER" id="PTHR43673">
    <property type="entry name" value="NAD(P)H NITROREDUCTASE YDGI-RELATED"/>
    <property type="match status" value="1"/>
</dbReference>
<dbReference type="eggNOG" id="COG0778">
    <property type="taxonomic scope" value="Bacteria"/>
</dbReference>
<proteinExistence type="inferred from homology"/>
<dbReference type="Proteomes" id="UP000027822">
    <property type="component" value="Unassembled WGS sequence"/>
</dbReference>
<evidence type="ECO:0000256" key="2">
    <source>
        <dbReference type="ARBA" id="ARBA00023002"/>
    </source>
</evidence>
<dbReference type="PANTHER" id="PTHR43673:SF10">
    <property type="entry name" value="NADH DEHYDROGENASE_NAD(P)H NITROREDUCTASE XCC3605-RELATED"/>
    <property type="match status" value="1"/>
</dbReference>
<protein>
    <submittedName>
        <fullName evidence="4">NAD(P)H nitroreductase</fullName>
    </submittedName>
</protein>
<keyword evidence="2" id="KW-0560">Oxidoreductase</keyword>
<sequence length="215" mass="24295">MKKENRTANFYDVIRDRRSVRFYDSSVKMTDEEIKELLEEAMLAPSGTNLNPWRFMVFTDQALKEKLLPMASGQQQVVDASAVIVVLGDMDAYTLENADKINQRAVDAGFMTKEIKDRINNSVQGYYGSVSEQVKKEWQMLDGGLLAMQFMLAAKARGYDTVPMLGYSIEEFRKEFNVPENLVNVLMIAVGKAKEPGFPTVRLGVDEVTSWNGEL</sequence>
<dbReference type="STRING" id="574376.BAMA_00370"/>
<dbReference type="SUPFAM" id="SSF55469">
    <property type="entry name" value="FMN-dependent nitroreductase-like"/>
    <property type="match status" value="1"/>
</dbReference>
<gene>
    <name evidence="4" type="ORF">BAMA_00370</name>
</gene>
<dbReference type="EMBL" id="JOTN01000001">
    <property type="protein sequence ID" value="KEK21260.1"/>
    <property type="molecule type" value="Genomic_DNA"/>
</dbReference>
<evidence type="ECO:0000313" key="5">
    <source>
        <dbReference type="Proteomes" id="UP000027822"/>
    </source>
</evidence>
<dbReference type="Gene3D" id="3.40.109.10">
    <property type="entry name" value="NADH Oxidase"/>
    <property type="match status" value="1"/>
</dbReference>
<dbReference type="InterPro" id="IPR029479">
    <property type="entry name" value="Nitroreductase"/>
</dbReference>
<dbReference type="AlphaFoldDB" id="A0A073K435"/>
<evidence type="ECO:0000259" key="3">
    <source>
        <dbReference type="Pfam" id="PF00881"/>
    </source>
</evidence>
<feature type="domain" description="Nitroreductase" evidence="3">
    <location>
        <begin position="14"/>
        <end position="192"/>
    </location>
</feature>
<dbReference type="CDD" id="cd02137">
    <property type="entry name" value="MhqN-like"/>
    <property type="match status" value="1"/>
</dbReference>
<dbReference type="GO" id="GO:0016491">
    <property type="term" value="F:oxidoreductase activity"/>
    <property type="evidence" value="ECO:0007669"/>
    <property type="project" value="UniProtKB-KW"/>
</dbReference>